<dbReference type="RefSeq" id="WP_158368364.1">
    <property type="nucleotide sequence ID" value="NZ_JAOQJU010000002.1"/>
</dbReference>
<sequence length="93" mass="10872">MGAGKWELEIDAVLLKFGVTRESLQENAAEELASSLQDYHDLAQQYSDMMTRFCYEDKPVRRSGVWCCPKCGKRVQYNHTHCHWCGKKMGWRQ</sequence>
<evidence type="ECO:0000313" key="2">
    <source>
        <dbReference type="Proteomes" id="UP001652431"/>
    </source>
</evidence>
<keyword evidence="2" id="KW-1185">Reference proteome</keyword>
<protein>
    <recommendedName>
        <fullName evidence="3">RanBP2-type domain-containing protein</fullName>
    </recommendedName>
</protein>
<accession>A0ABT2RJX1</accession>
<comment type="caution">
    <text evidence="1">The sequence shown here is derived from an EMBL/GenBank/DDBJ whole genome shotgun (WGS) entry which is preliminary data.</text>
</comment>
<evidence type="ECO:0000313" key="1">
    <source>
        <dbReference type="EMBL" id="MCU6685704.1"/>
    </source>
</evidence>
<reference evidence="1 2" key="1">
    <citation type="journal article" date="2021" name="ISME Commun">
        <title>Automated analysis of genomic sequences facilitates high-throughput and comprehensive description of bacteria.</title>
        <authorList>
            <person name="Hitch T.C.A."/>
        </authorList>
    </citation>
    <scope>NUCLEOTIDE SEQUENCE [LARGE SCALE GENOMIC DNA]</scope>
    <source>
        <strain evidence="1 2">Sanger_03</strain>
    </source>
</reference>
<proteinExistence type="predicted"/>
<evidence type="ECO:0008006" key="3">
    <source>
        <dbReference type="Google" id="ProtNLM"/>
    </source>
</evidence>
<dbReference type="Proteomes" id="UP001652431">
    <property type="component" value="Unassembled WGS sequence"/>
</dbReference>
<organism evidence="1 2">
    <name type="scientific">Dorea acetigenes</name>
    <dbReference type="NCBI Taxonomy" id="2981787"/>
    <lineage>
        <taxon>Bacteria</taxon>
        <taxon>Bacillati</taxon>
        <taxon>Bacillota</taxon>
        <taxon>Clostridia</taxon>
        <taxon>Lachnospirales</taxon>
        <taxon>Lachnospiraceae</taxon>
        <taxon>Dorea</taxon>
    </lineage>
</organism>
<name>A0ABT2RJX1_9FIRM</name>
<dbReference type="EMBL" id="JAOQJU010000002">
    <property type="protein sequence ID" value="MCU6685704.1"/>
    <property type="molecule type" value="Genomic_DNA"/>
</dbReference>
<gene>
    <name evidence="1" type="ORF">OCV99_03870</name>
</gene>